<evidence type="ECO:0000256" key="2">
    <source>
        <dbReference type="ARBA" id="ARBA00022679"/>
    </source>
</evidence>
<comment type="caution">
    <text evidence="8">The sequence shown here is derived from an EMBL/GenBank/DDBJ whole genome shotgun (WGS) entry which is preliminary data.</text>
</comment>
<keyword evidence="3 5" id="KW-0949">S-adenosyl-L-methionine</keyword>
<evidence type="ECO:0000259" key="7">
    <source>
        <dbReference type="Pfam" id="PF17827"/>
    </source>
</evidence>
<dbReference type="CDD" id="cd02440">
    <property type="entry name" value="AdoMet_MTases"/>
    <property type="match status" value="1"/>
</dbReference>
<dbReference type="Proteomes" id="UP000569951">
    <property type="component" value="Unassembled WGS sequence"/>
</dbReference>
<evidence type="ECO:0000256" key="3">
    <source>
        <dbReference type="ARBA" id="ARBA00022691"/>
    </source>
</evidence>
<keyword evidence="1 5" id="KW-0489">Methyltransferase</keyword>
<dbReference type="EC" id="2.1.1.297" evidence="5"/>
<feature type="binding site" evidence="5">
    <location>
        <position position="144"/>
    </location>
    <ligand>
        <name>S-adenosyl-L-methionine</name>
        <dbReference type="ChEBI" id="CHEBI:59789"/>
    </ligand>
</feature>
<dbReference type="PANTHER" id="PTHR18895:SF74">
    <property type="entry name" value="MTRF1L RELEASE FACTOR GLUTAMINE METHYLTRANSFERASE"/>
    <property type="match status" value="1"/>
</dbReference>
<proteinExistence type="inferred from homology"/>
<dbReference type="InterPro" id="IPR029063">
    <property type="entry name" value="SAM-dependent_MTases_sf"/>
</dbReference>
<evidence type="ECO:0000256" key="4">
    <source>
        <dbReference type="ARBA" id="ARBA00048391"/>
    </source>
</evidence>
<dbReference type="HAMAP" id="MF_02126">
    <property type="entry name" value="RF_methyltr_PrmC"/>
    <property type="match status" value="1"/>
</dbReference>
<dbReference type="Gene3D" id="1.10.8.10">
    <property type="entry name" value="DNA helicase RuvA subunit, C-terminal domain"/>
    <property type="match status" value="1"/>
</dbReference>
<dbReference type="AlphaFoldDB" id="A0A841I5A0"/>
<dbReference type="RefSeq" id="WP_343058396.1">
    <property type="nucleotide sequence ID" value="NZ_JACHHG010000009.1"/>
</dbReference>
<accession>A0A841I5A0</accession>
<evidence type="ECO:0000259" key="6">
    <source>
        <dbReference type="Pfam" id="PF05175"/>
    </source>
</evidence>
<dbReference type="GO" id="GO:0003676">
    <property type="term" value="F:nucleic acid binding"/>
    <property type="evidence" value="ECO:0007669"/>
    <property type="project" value="InterPro"/>
</dbReference>
<keyword evidence="9" id="KW-1185">Reference proteome</keyword>
<dbReference type="GO" id="GO:0102559">
    <property type="term" value="F:peptide chain release factor N(5)-glutamine methyltransferase activity"/>
    <property type="evidence" value="ECO:0007669"/>
    <property type="project" value="UniProtKB-EC"/>
</dbReference>
<reference evidence="8 9" key="1">
    <citation type="submission" date="2020-08" db="EMBL/GenBank/DDBJ databases">
        <title>Genomic Encyclopedia of Type Strains, Phase IV (KMG-IV): sequencing the most valuable type-strain genomes for metagenomic binning, comparative biology and taxonomic classification.</title>
        <authorList>
            <person name="Goeker M."/>
        </authorList>
    </citation>
    <scope>NUCLEOTIDE SEQUENCE [LARGE SCALE GENOMIC DNA]</scope>
    <source>
        <strain evidence="8 9">DSM 21458</strain>
    </source>
</reference>
<feature type="binding site" evidence="5">
    <location>
        <position position="185"/>
    </location>
    <ligand>
        <name>S-adenosyl-L-methionine</name>
        <dbReference type="ChEBI" id="CHEBI:59789"/>
    </ligand>
</feature>
<comment type="function">
    <text evidence="5">Methylates the class 1 translation termination release factors RF1/PrfA and RF2/PrfB on the glutamine residue of the universally conserved GGQ motif.</text>
</comment>
<evidence type="ECO:0000256" key="1">
    <source>
        <dbReference type="ARBA" id="ARBA00022603"/>
    </source>
</evidence>
<dbReference type="NCBIfam" id="TIGR03534">
    <property type="entry name" value="RF_mod_PrmC"/>
    <property type="match status" value="1"/>
</dbReference>
<feature type="binding site" evidence="5">
    <location>
        <begin position="121"/>
        <end position="125"/>
    </location>
    <ligand>
        <name>S-adenosyl-L-methionine</name>
        <dbReference type="ChEBI" id="CHEBI:59789"/>
    </ligand>
</feature>
<dbReference type="PROSITE" id="PS00092">
    <property type="entry name" value="N6_MTASE"/>
    <property type="match status" value="1"/>
</dbReference>
<dbReference type="InterPro" id="IPR040758">
    <property type="entry name" value="PrmC_N"/>
</dbReference>
<comment type="similarity">
    <text evidence="5">Belongs to the protein N5-glutamine methyltransferase family. PrmC subfamily.</text>
</comment>
<dbReference type="PANTHER" id="PTHR18895">
    <property type="entry name" value="HEMK METHYLTRANSFERASE"/>
    <property type="match status" value="1"/>
</dbReference>
<evidence type="ECO:0000313" key="9">
    <source>
        <dbReference type="Proteomes" id="UP000569951"/>
    </source>
</evidence>
<protein>
    <recommendedName>
        <fullName evidence="5">Release factor glutamine methyltransferase</fullName>
        <shortName evidence="5">RF MTase</shortName>
        <ecNumber evidence="5">2.1.1.297</ecNumber>
    </recommendedName>
    <alternativeName>
        <fullName evidence="5">N5-glutamine methyltransferase PrmC</fullName>
    </alternativeName>
    <alternativeName>
        <fullName evidence="5">Protein-(glutamine-N5) MTase PrmC</fullName>
    </alternativeName>
    <alternativeName>
        <fullName evidence="5">Protein-glutamine N-methyltransferase PrmC</fullName>
    </alternativeName>
</protein>
<feature type="domain" description="Release factor glutamine methyltransferase N-terminal" evidence="7">
    <location>
        <begin position="9"/>
        <end position="78"/>
    </location>
</feature>
<evidence type="ECO:0000313" key="8">
    <source>
        <dbReference type="EMBL" id="MBB6099122.1"/>
    </source>
</evidence>
<dbReference type="InterPro" id="IPR019874">
    <property type="entry name" value="RF_methyltr_PrmC"/>
</dbReference>
<dbReference type="Pfam" id="PF17827">
    <property type="entry name" value="PrmC_N"/>
    <property type="match status" value="1"/>
</dbReference>
<organism evidence="8 9">
    <name type="scientific">Deinobacterium chartae</name>
    <dbReference type="NCBI Taxonomy" id="521158"/>
    <lineage>
        <taxon>Bacteria</taxon>
        <taxon>Thermotogati</taxon>
        <taxon>Deinococcota</taxon>
        <taxon>Deinococci</taxon>
        <taxon>Deinococcales</taxon>
        <taxon>Deinococcaceae</taxon>
        <taxon>Deinobacterium</taxon>
    </lineage>
</organism>
<sequence length="282" mass="30588">MKHPELQAALEELEGRFARAGIDSPRADAEWLLAHVLDLPRSRLVLERRRPLSPQEARRLEALACRREAREPLQLLLGSAEFYGLSLEVRPGVLVPRPETERLVELALARLPRGARVADVGTGSGAVALALKAERPDLRVSATDLDAAALDLASANARRLHLEVQFLHGDLLAGIAGPLEAVVSNPPYLPASDRSGRPPELGHEPDRALYSGSDGLELSRRLLTEARAALVPGGFVALELDPRNVRALEAEAARSDWETRVEADLTGQERFLIARIPSASAP</sequence>
<feature type="binding site" evidence="5">
    <location>
        <begin position="185"/>
        <end position="188"/>
    </location>
    <ligand>
        <name>substrate</name>
    </ligand>
</feature>
<dbReference type="InterPro" id="IPR002052">
    <property type="entry name" value="DNA_methylase_N6_adenine_CS"/>
</dbReference>
<dbReference type="NCBIfam" id="TIGR00536">
    <property type="entry name" value="hemK_fam"/>
    <property type="match status" value="1"/>
</dbReference>
<dbReference type="Pfam" id="PF05175">
    <property type="entry name" value="MTS"/>
    <property type="match status" value="1"/>
</dbReference>
<dbReference type="EMBL" id="JACHHG010000009">
    <property type="protein sequence ID" value="MBB6099122.1"/>
    <property type="molecule type" value="Genomic_DNA"/>
</dbReference>
<keyword evidence="2 5" id="KW-0808">Transferase</keyword>
<dbReference type="InterPro" id="IPR004556">
    <property type="entry name" value="HemK-like"/>
</dbReference>
<feature type="domain" description="Methyltransferase small" evidence="6">
    <location>
        <begin position="111"/>
        <end position="188"/>
    </location>
</feature>
<dbReference type="InterPro" id="IPR007848">
    <property type="entry name" value="Small_mtfrase_dom"/>
</dbReference>
<dbReference type="InterPro" id="IPR050320">
    <property type="entry name" value="N5-glutamine_MTase"/>
</dbReference>
<comment type="caution">
    <text evidence="5">Lacks conserved residue(s) required for the propagation of feature annotation.</text>
</comment>
<evidence type="ECO:0000256" key="5">
    <source>
        <dbReference type="HAMAP-Rule" id="MF_02126"/>
    </source>
</evidence>
<name>A0A841I5A0_9DEIO</name>
<gene>
    <name evidence="5" type="primary">prmC</name>
    <name evidence="8" type="ORF">HNR42_002558</name>
</gene>
<dbReference type="GO" id="GO:0032259">
    <property type="term" value="P:methylation"/>
    <property type="evidence" value="ECO:0007669"/>
    <property type="project" value="UniProtKB-KW"/>
</dbReference>
<dbReference type="Gene3D" id="3.40.50.150">
    <property type="entry name" value="Vaccinia Virus protein VP39"/>
    <property type="match status" value="1"/>
</dbReference>
<dbReference type="SUPFAM" id="SSF53335">
    <property type="entry name" value="S-adenosyl-L-methionine-dependent methyltransferases"/>
    <property type="match status" value="1"/>
</dbReference>
<comment type="catalytic activity">
    <reaction evidence="4 5">
        <text>L-glutaminyl-[peptide chain release factor] + S-adenosyl-L-methionine = N(5)-methyl-L-glutaminyl-[peptide chain release factor] + S-adenosyl-L-homocysteine + H(+)</text>
        <dbReference type="Rhea" id="RHEA:42896"/>
        <dbReference type="Rhea" id="RHEA-COMP:10271"/>
        <dbReference type="Rhea" id="RHEA-COMP:10272"/>
        <dbReference type="ChEBI" id="CHEBI:15378"/>
        <dbReference type="ChEBI" id="CHEBI:30011"/>
        <dbReference type="ChEBI" id="CHEBI:57856"/>
        <dbReference type="ChEBI" id="CHEBI:59789"/>
        <dbReference type="ChEBI" id="CHEBI:61891"/>
        <dbReference type="EC" id="2.1.1.297"/>
    </reaction>
</comment>